<evidence type="ECO:0000313" key="1">
    <source>
        <dbReference type="EMBL" id="CAH0717830.1"/>
    </source>
</evidence>
<accession>A0A8J9V0L1</accession>
<proteinExistence type="predicted"/>
<dbReference type="EMBL" id="OV170232">
    <property type="protein sequence ID" value="CAH0717830.1"/>
    <property type="molecule type" value="Genomic_DNA"/>
</dbReference>
<dbReference type="Proteomes" id="UP000838878">
    <property type="component" value="Chromosome 12"/>
</dbReference>
<dbReference type="OrthoDB" id="62853at2759"/>
<protein>
    <submittedName>
        <fullName evidence="1">Uncharacterized protein</fullName>
    </submittedName>
</protein>
<dbReference type="InterPro" id="IPR011011">
    <property type="entry name" value="Znf_FYVE_PHD"/>
</dbReference>
<gene>
    <name evidence="1" type="ORF">BINO364_LOCUS4390</name>
</gene>
<dbReference type="SUPFAM" id="SSF57903">
    <property type="entry name" value="FYVE/PHD zinc finger"/>
    <property type="match status" value="1"/>
</dbReference>
<sequence>MTTNTGIYHWKLGDIALARICKKVYAKVQVVKNEKGLFHDEKVLGISADETGLIITTQLCYYVEIIRTKQRLWLPYTCMHLASRSRPFYGPAIKEAITKPTVKSGPRKRKIIEDHILPLNVKPLRHKVPDLNISYEIRQMPLRQSKYENAFKEFVRLGKEQLFDHFYEIFCLEDNGDIIDYLQNVNASTEDKFEMVIKNVVTEKEIDNYLHQCWRYNYVHKQVDTKDNSEYSKSSSSNKQPITVHISWCLVCGEAEKLRECTNCPSSFHLACRREWLVSIIREYFLSSHCFWVR</sequence>
<dbReference type="AlphaFoldDB" id="A0A8J9V0L1"/>
<name>A0A8J9V0L1_9NEOP</name>
<reference evidence="1" key="1">
    <citation type="submission" date="2021-12" db="EMBL/GenBank/DDBJ databases">
        <authorList>
            <person name="Martin H S."/>
        </authorList>
    </citation>
    <scope>NUCLEOTIDE SEQUENCE</scope>
</reference>
<dbReference type="Gene3D" id="3.30.40.10">
    <property type="entry name" value="Zinc/RING finger domain, C3HC4 (zinc finger)"/>
    <property type="match status" value="1"/>
</dbReference>
<keyword evidence="2" id="KW-1185">Reference proteome</keyword>
<feature type="non-terminal residue" evidence="1">
    <location>
        <position position="294"/>
    </location>
</feature>
<evidence type="ECO:0000313" key="2">
    <source>
        <dbReference type="Proteomes" id="UP000838878"/>
    </source>
</evidence>
<dbReference type="InterPro" id="IPR013083">
    <property type="entry name" value="Znf_RING/FYVE/PHD"/>
</dbReference>
<organism evidence="1 2">
    <name type="scientific">Brenthis ino</name>
    <name type="common">lesser marbled fritillary</name>
    <dbReference type="NCBI Taxonomy" id="405034"/>
    <lineage>
        <taxon>Eukaryota</taxon>
        <taxon>Metazoa</taxon>
        <taxon>Ecdysozoa</taxon>
        <taxon>Arthropoda</taxon>
        <taxon>Hexapoda</taxon>
        <taxon>Insecta</taxon>
        <taxon>Pterygota</taxon>
        <taxon>Neoptera</taxon>
        <taxon>Endopterygota</taxon>
        <taxon>Lepidoptera</taxon>
        <taxon>Glossata</taxon>
        <taxon>Ditrysia</taxon>
        <taxon>Papilionoidea</taxon>
        <taxon>Nymphalidae</taxon>
        <taxon>Heliconiinae</taxon>
        <taxon>Argynnini</taxon>
        <taxon>Brenthis</taxon>
    </lineage>
</organism>